<dbReference type="PANTHER" id="PTHR34876">
    <property type="match status" value="1"/>
</dbReference>
<evidence type="ECO:0000256" key="9">
    <source>
        <dbReference type="PIRSR" id="PIRSR001100-2"/>
    </source>
</evidence>
<evidence type="ECO:0000256" key="1">
    <source>
        <dbReference type="ARBA" id="ARBA00022729"/>
    </source>
</evidence>
<keyword evidence="5 12" id="KW-0119">Carbohydrate metabolism</keyword>
<evidence type="ECO:0000256" key="6">
    <source>
        <dbReference type="ARBA" id="ARBA00023295"/>
    </source>
</evidence>
<comment type="similarity">
    <text evidence="12">Belongs to the glycosyl hydrolase family 6.</text>
</comment>
<dbReference type="Proteomes" id="UP001310594">
    <property type="component" value="Unassembled WGS sequence"/>
</dbReference>
<evidence type="ECO:0000256" key="5">
    <source>
        <dbReference type="ARBA" id="ARBA00023277"/>
    </source>
</evidence>
<dbReference type="InterPro" id="IPR035971">
    <property type="entry name" value="CBD_sf"/>
</dbReference>
<dbReference type="Pfam" id="PF00734">
    <property type="entry name" value="CBM_1"/>
    <property type="match status" value="1"/>
</dbReference>
<dbReference type="PROSITE" id="PS00656">
    <property type="entry name" value="GLYCOSYL_HYDROL_F6_2"/>
    <property type="match status" value="1"/>
</dbReference>
<feature type="domain" description="CBM1" evidence="14">
    <location>
        <begin position="28"/>
        <end position="64"/>
    </location>
</feature>
<comment type="caution">
    <text evidence="15">The sequence shown here is derived from an EMBL/GenBank/DDBJ whole genome shotgun (WGS) entry which is preliminary data.</text>
</comment>
<dbReference type="SUPFAM" id="SSF51989">
    <property type="entry name" value="Glycosyl hydrolases family 6, cellulases"/>
    <property type="match status" value="1"/>
</dbReference>
<dbReference type="GO" id="GO:0030245">
    <property type="term" value="P:cellulose catabolic process"/>
    <property type="evidence" value="ECO:0007669"/>
    <property type="project" value="UniProtKB-KW"/>
</dbReference>
<keyword evidence="6 12" id="KW-0326">Glycosidase</keyword>
<evidence type="ECO:0000256" key="8">
    <source>
        <dbReference type="PIRSR" id="PIRSR001100-1"/>
    </source>
</evidence>
<dbReference type="FunFam" id="3.20.20.40:FF:000001">
    <property type="entry name" value="Glucanase"/>
    <property type="match status" value="1"/>
</dbReference>
<dbReference type="SUPFAM" id="SSF57180">
    <property type="entry name" value="Cellulose-binding domain"/>
    <property type="match status" value="1"/>
</dbReference>
<keyword evidence="1 12" id="KW-0732">Signal</keyword>
<evidence type="ECO:0000256" key="7">
    <source>
        <dbReference type="ARBA" id="ARBA00023326"/>
    </source>
</evidence>
<evidence type="ECO:0000259" key="14">
    <source>
        <dbReference type="PROSITE" id="PS51164"/>
    </source>
</evidence>
<dbReference type="PROSITE" id="PS51164">
    <property type="entry name" value="CBM1_2"/>
    <property type="match status" value="1"/>
</dbReference>
<dbReference type="Gene3D" id="3.20.20.40">
    <property type="entry name" value="1, 4-beta cellobiohydrolase"/>
    <property type="match status" value="1"/>
</dbReference>
<evidence type="ECO:0000256" key="2">
    <source>
        <dbReference type="ARBA" id="ARBA00022801"/>
    </source>
</evidence>
<evidence type="ECO:0000256" key="12">
    <source>
        <dbReference type="RuleBase" id="RU361186"/>
    </source>
</evidence>
<dbReference type="EC" id="3.2.1.-" evidence="12"/>
<keyword evidence="3 12" id="KW-0136">Cellulose degradation</keyword>
<feature type="region of interest" description="Disordered" evidence="13">
    <location>
        <begin position="75"/>
        <end position="128"/>
    </location>
</feature>
<dbReference type="InterPro" id="IPR016288">
    <property type="entry name" value="Beta_cellobiohydrolase"/>
</dbReference>
<reference evidence="15" key="1">
    <citation type="submission" date="2023-08" db="EMBL/GenBank/DDBJ databases">
        <title>Black Yeasts Isolated from many extreme environments.</title>
        <authorList>
            <person name="Coleine C."/>
            <person name="Stajich J.E."/>
            <person name="Selbmann L."/>
        </authorList>
    </citation>
    <scope>NUCLEOTIDE SEQUENCE</scope>
    <source>
        <strain evidence="15">CCFEE 5810</strain>
    </source>
</reference>
<feature type="binding site" evidence="9">
    <location>
        <position position="176"/>
    </location>
    <ligand>
        <name>substrate</name>
    </ligand>
</feature>
<dbReference type="PROSITE" id="PS00562">
    <property type="entry name" value="CBM1_1"/>
    <property type="match status" value="1"/>
</dbReference>
<feature type="active site" description="Proton acceptor" evidence="8">
    <location>
        <position position="443"/>
    </location>
</feature>
<dbReference type="PROSITE" id="PS00655">
    <property type="entry name" value="GLYCOSYL_HYDROL_F6_1"/>
    <property type="match status" value="1"/>
</dbReference>
<dbReference type="AlphaFoldDB" id="A0AAN7ZKM1"/>
<dbReference type="GO" id="GO:0004553">
    <property type="term" value="F:hydrolase activity, hydrolyzing O-glycosyl compounds"/>
    <property type="evidence" value="ECO:0007669"/>
    <property type="project" value="InterPro"/>
</dbReference>
<evidence type="ECO:0000313" key="15">
    <source>
        <dbReference type="EMBL" id="KAK5690079.1"/>
    </source>
</evidence>
<dbReference type="PANTHER" id="PTHR34876:SF4">
    <property type="entry name" value="1,4-BETA-D-GLUCAN CELLOBIOHYDROLASE C-RELATED"/>
    <property type="match status" value="1"/>
</dbReference>
<dbReference type="InterPro" id="IPR036434">
    <property type="entry name" value="Beta_cellobiohydrolase_sf"/>
</dbReference>
<evidence type="ECO:0000313" key="16">
    <source>
        <dbReference type="Proteomes" id="UP001310594"/>
    </source>
</evidence>
<sequence length="490" mass="50726">MSLQLLSLALVAGSALAAPAGNLLPRAGTASAYGQCGGSGWTGATSCVSGYYCKATSDYYSQCVPGSPATTAVSTSAKSTSVAPTTVPTTKTSSGTPTTTKPVSSTTTGSSTAVSSPTTTSGSGSTVGYPSNPFVGKQMYANEYYSSEVVNLAIPSLPASLKAAASQVAKTPSFYWLDTHSKVPVMNSMLDEIEAKNKAGASPPIIGIFVVYDLPDRDCAAYSSNGEYSYASGGAANYQSYIDDIAATLTNHSSTNVILVVEPDSLGNLVTNLNVAKCANAADNYKASFKYSLSHLNLPNVAMYLDAGHAGWLGWSANIGPAATLFGQIYKSAGSPKAVRGLATNVANYNGWDVASAPSYTQGNSNYDEKLYVDALAPLLVQAGFPAHFITDTGRNGVQPTSQLAWGDWCNLKGTGFGVRPTTSTGDANEDAFVWVKPGAESDGTSDSTATRYDSHCGLADALQPAPEAGTWFQAYFQQLLTNANPAFTS</sequence>
<feature type="binding site" evidence="9">
    <location>
        <position position="309"/>
    </location>
    <ligand>
        <name>substrate</name>
    </ligand>
</feature>
<evidence type="ECO:0000256" key="10">
    <source>
        <dbReference type="PROSITE-ProRule" id="PRU10056"/>
    </source>
</evidence>
<dbReference type="PIRSF" id="PIRSF001100">
    <property type="entry name" value="Beta_cellobiohydrolase"/>
    <property type="match status" value="1"/>
</dbReference>
<dbReference type="PRINTS" id="PR00733">
    <property type="entry name" value="GLHYDRLASE6"/>
</dbReference>
<feature type="signal peptide" evidence="12">
    <location>
        <begin position="1"/>
        <end position="17"/>
    </location>
</feature>
<feature type="binding site" evidence="9">
    <location>
        <position position="437"/>
    </location>
    <ligand>
        <name>substrate</name>
    </ligand>
</feature>
<evidence type="ECO:0000256" key="11">
    <source>
        <dbReference type="PROSITE-ProRule" id="PRU10057"/>
    </source>
</evidence>
<keyword evidence="4" id="KW-1015">Disulfide bond</keyword>
<evidence type="ECO:0000256" key="4">
    <source>
        <dbReference type="ARBA" id="ARBA00023157"/>
    </source>
</evidence>
<accession>A0AAN7ZKM1</accession>
<keyword evidence="7 12" id="KW-0624">Polysaccharide degradation</keyword>
<feature type="active site" evidence="10">
    <location>
        <position position="218"/>
    </location>
</feature>
<dbReference type="InterPro" id="IPR001524">
    <property type="entry name" value="Glyco_hydro_6_CS"/>
</dbReference>
<feature type="binding site" evidence="9">
    <location>
        <position position="178"/>
    </location>
    <ligand>
        <name>substrate</name>
    </ligand>
</feature>
<evidence type="ECO:0000256" key="3">
    <source>
        <dbReference type="ARBA" id="ARBA00023001"/>
    </source>
</evidence>
<feature type="chain" id="PRO_5042665641" description="Glucanase" evidence="12">
    <location>
        <begin position="18"/>
        <end position="490"/>
    </location>
</feature>
<protein>
    <recommendedName>
        <fullName evidence="12">Glucanase</fullName>
        <ecNumber evidence="12">3.2.1.-</ecNumber>
    </recommendedName>
</protein>
<feature type="binding site" evidence="9">
    <location>
        <position position="409"/>
    </location>
    <ligand>
        <name>substrate</name>
    </ligand>
</feature>
<dbReference type="InterPro" id="IPR000254">
    <property type="entry name" value="CBD"/>
</dbReference>
<dbReference type="Pfam" id="PF01341">
    <property type="entry name" value="Glyco_hydro_6"/>
    <property type="match status" value="1"/>
</dbReference>
<proteinExistence type="inferred from homology"/>
<dbReference type="SMART" id="SM00236">
    <property type="entry name" value="fCBD"/>
    <property type="match status" value="1"/>
</dbReference>
<dbReference type="GO" id="GO:0005576">
    <property type="term" value="C:extracellular region"/>
    <property type="evidence" value="ECO:0007669"/>
    <property type="project" value="InterPro"/>
</dbReference>
<feature type="active site" description="Proton donor" evidence="8 11">
    <location>
        <position position="264"/>
    </location>
</feature>
<keyword evidence="2 12" id="KW-0378">Hydrolase</keyword>
<feature type="binding site" evidence="9">
    <location>
        <position position="348"/>
    </location>
    <ligand>
        <name>substrate</name>
    </ligand>
</feature>
<name>A0AAN7ZKM1_9PEZI</name>
<dbReference type="EMBL" id="JAVRQU010000027">
    <property type="protein sequence ID" value="KAK5690079.1"/>
    <property type="molecule type" value="Genomic_DNA"/>
</dbReference>
<feature type="binding site" evidence="9">
    <location>
        <position position="312"/>
    </location>
    <ligand>
        <name>substrate</name>
    </ligand>
</feature>
<gene>
    <name evidence="15" type="ORF">LTR97_012564</name>
</gene>
<dbReference type="GO" id="GO:0030248">
    <property type="term" value="F:cellulose binding"/>
    <property type="evidence" value="ECO:0007669"/>
    <property type="project" value="InterPro"/>
</dbReference>
<feature type="binding site" evidence="9">
    <location>
        <position position="441"/>
    </location>
    <ligand>
        <name>substrate</name>
    </ligand>
</feature>
<evidence type="ECO:0000256" key="13">
    <source>
        <dbReference type="SAM" id="MobiDB-lite"/>
    </source>
</evidence>
<organism evidence="15 16">
    <name type="scientific">Elasticomyces elasticus</name>
    <dbReference type="NCBI Taxonomy" id="574655"/>
    <lineage>
        <taxon>Eukaryota</taxon>
        <taxon>Fungi</taxon>
        <taxon>Dikarya</taxon>
        <taxon>Ascomycota</taxon>
        <taxon>Pezizomycotina</taxon>
        <taxon>Dothideomycetes</taxon>
        <taxon>Dothideomycetidae</taxon>
        <taxon>Mycosphaerellales</taxon>
        <taxon>Teratosphaeriaceae</taxon>
        <taxon>Elasticomyces</taxon>
    </lineage>
</organism>